<dbReference type="Pfam" id="PF00254">
    <property type="entry name" value="FKBP_C"/>
    <property type="match status" value="1"/>
</dbReference>
<comment type="function">
    <text evidence="5">PPIases accelerate the folding of proteins.</text>
</comment>
<evidence type="ECO:0000313" key="11">
    <source>
        <dbReference type="EMBL" id="PRC93817.1"/>
    </source>
</evidence>
<keyword evidence="3 6" id="KW-0697">Rotamase</keyword>
<sequence length="183" mass="19414">MNHAQQLRAMIVVLTLSVCAFQHNAIAKQQETTTPVNQASEQSVEPTVAPEPVPALAPTPAPAPAPVPTPALVIKDTKIGKGAEAVAGQDVTVHYTGWLYDAKAKKFHGKKFDSSRDHGQPFKFPLGGHRVIQGWDQGVVGMKIGGKRTLIIPSELAYGTRGAGDVIPPGAKLVFDVELLAVK</sequence>
<feature type="chain" id="PRO_5015598787" description="Peptidyl-prolyl cis-trans isomerase" evidence="9">
    <location>
        <begin position="26"/>
        <end position="183"/>
    </location>
</feature>
<dbReference type="GO" id="GO:0003755">
    <property type="term" value="F:peptidyl-prolyl cis-trans isomerase activity"/>
    <property type="evidence" value="ECO:0007669"/>
    <property type="project" value="UniProtKB-UniRule"/>
</dbReference>
<dbReference type="PANTHER" id="PTHR43811">
    <property type="entry name" value="FKBP-TYPE PEPTIDYL-PROLYL CIS-TRANS ISOMERASE FKPA"/>
    <property type="match status" value="1"/>
</dbReference>
<evidence type="ECO:0000256" key="7">
    <source>
        <dbReference type="RuleBase" id="RU003915"/>
    </source>
</evidence>
<dbReference type="EC" id="5.2.1.8" evidence="7"/>
<evidence type="ECO:0000256" key="4">
    <source>
        <dbReference type="ARBA" id="ARBA00023235"/>
    </source>
</evidence>
<feature type="region of interest" description="Disordered" evidence="8">
    <location>
        <begin position="29"/>
        <end position="53"/>
    </location>
</feature>
<keyword evidence="12" id="KW-1185">Reference proteome</keyword>
<dbReference type="FunFam" id="3.10.50.40:FF:000006">
    <property type="entry name" value="Peptidyl-prolyl cis-trans isomerase"/>
    <property type="match status" value="1"/>
</dbReference>
<evidence type="ECO:0000313" key="12">
    <source>
        <dbReference type="Proteomes" id="UP000237839"/>
    </source>
</evidence>
<evidence type="ECO:0000256" key="3">
    <source>
        <dbReference type="ARBA" id="ARBA00023110"/>
    </source>
</evidence>
<feature type="compositionally biased region" description="Polar residues" evidence="8">
    <location>
        <begin position="29"/>
        <end position="43"/>
    </location>
</feature>
<dbReference type="EMBL" id="PUGF01000005">
    <property type="protein sequence ID" value="PRC93817.1"/>
    <property type="molecule type" value="Genomic_DNA"/>
</dbReference>
<proteinExistence type="inferred from homology"/>
<organism evidence="11 12">
    <name type="scientific">Solimicrobium silvestre</name>
    <dbReference type="NCBI Taxonomy" id="2099400"/>
    <lineage>
        <taxon>Bacteria</taxon>
        <taxon>Pseudomonadati</taxon>
        <taxon>Pseudomonadota</taxon>
        <taxon>Betaproteobacteria</taxon>
        <taxon>Burkholderiales</taxon>
        <taxon>Oxalobacteraceae</taxon>
        <taxon>Solimicrobium</taxon>
    </lineage>
</organism>
<keyword evidence="9" id="KW-0732">Signal</keyword>
<evidence type="ECO:0000256" key="5">
    <source>
        <dbReference type="ARBA" id="ARBA00056164"/>
    </source>
</evidence>
<comment type="caution">
    <text evidence="11">The sequence shown here is derived from an EMBL/GenBank/DDBJ whole genome shotgun (WGS) entry which is preliminary data.</text>
</comment>
<dbReference type="Proteomes" id="UP000237839">
    <property type="component" value="Unassembled WGS sequence"/>
</dbReference>
<dbReference type="RefSeq" id="WP_243405340.1">
    <property type="nucleotide sequence ID" value="NZ_PUGF01000005.1"/>
</dbReference>
<comment type="catalytic activity">
    <reaction evidence="1 6 7">
        <text>[protein]-peptidylproline (omega=180) = [protein]-peptidylproline (omega=0)</text>
        <dbReference type="Rhea" id="RHEA:16237"/>
        <dbReference type="Rhea" id="RHEA-COMP:10747"/>
        <dbReference type="Rhea" id="RHEA-COMP:10748"/>
        <dbReference type="ChEBI" id="CHEBI:83833"/>
        <dbReference type="ChEBI" id="CHEBI:83834"/>
        <dbReference type="EC" id="5.2.1.8"/>
    </reaction>
</comment>
<evidence type="ECO:0000259" key="10">
    <source>
        <dbReference type="PROSITE" id="PS50059"/>
    </source>
</evidence>
<evidence type="ECO:0000256" key="6">
    <source>
        <dbReference type="PROSITE-ProRule" id="PRU00277"/>
    </source>
</evidence>
<reference evidence="11 12" key="1">
    <citation type="submission" date="2018-02" db="EMBL/GenBank/DDBJ databases">
        <title>Solimicrobium silvestre gen. nov., sp. nov., isolated from alpine forest soil.</title>
        <authorList>
            <person name="Margesin R."/>
            <person name="Albuquerque L."/>
            <person name="Zhang D.-C."/>
            <person name="Froufe H.J.C."/>
            <person name="Severino R."/>
            <person name="Roxo I."/>
            <person name="Egas C."/>
            <person name="Da Costa M.S."/>
        </authorList>
    </citation>
    <scope>NUCLEOTIDE SEQUENCE [LARGE SCALE GENOMIC DNA]</scope>
    <source>
        <strain evidence="11 12">S20-91</strain>
    </source>
</reference>
<evidence type="ECO:0000256" key="8">
    <source>
        <dbReference type="SAM" id="MobiDB-lite"/>
    </source>
</evidence>
<comment type="similarity">
    <text evidence="2 7">Belongs to the FKBP-type PPIase family.</text>
</comment>
<dbReference type="PROSITE" id="PS50059">
    <property type="entry name" value="FKBP_PPIASE"/>
    <property type="match status" value="1"/>
</dbReference>
<feature type="signal peptide" evidence="9">
    <location>
        <begin position="1"/>
        <end position="25"/>
    </location>
</feature>
<evidence type="ECO:0000256" key="2">
    <source>
        <dbReference type="ARBA" id="ARBA00006577"/>
    </source>
</evidence>
<name>A0A2S9H1H8_9BURK</name>
<dbReference type="PANTHER" id="PTHR43811:SF19">
    <property type="entry name" value="39 KDA FK506-BINDING NUCLEAR PROTEIN"/>
    <property type="match status" value="1"/>
</dbReference>
<gene>
    <name evidence="11" type="ORF">S2091_1426</name>
</gene>
<evidence type="ECO:0000256" key="9">
    <source>
        <dbReference type="SAM" id="SignalP"/>
    </source>
</evidence>
<dbReference type="Gene3D" id="3.10.50.40">
    <property type="match status" value="1"/>
</dbReference>
<dbReference type="AlphaFoldDB" id="A0A2S9H1H8"/>
<feature type="domain" description="PPIase FKBP-type" evidence="10">
    <location>
        <begin position="88"/>
        <end position="183"/>
    </location>
</feature>
<evidence type="ECO:0000256" key="1">
    <source>
        <dbReference type="ARBA" id="ARBA00000971"/>
    </source>
</evidence>
<protein>
    <recommendedName>
        <fullName evidence="7">Peptidyl-prolyl cis-trans isomerase</fullName>
        <ecNumber evidence="7">5.2.1.8</ecNumber>
    </recommendedName>
</protein>
<dbReference type="InterPro" id="IPR046357">
    <property type="entry name" value="PPIase_dom_sf"/>
</dbReference>
<accession>A0A2S9H1H8</accession>
<dbReference type="SUPFAM" id="SSF54534">
    <property type="entry name" value="FKBP-like"/>
    <property type="match status" value="1"/>
</dbReference>
<dbReference type="InterPro" id="IPR001179">
    <property type="entry name" value="PPIase_FKBP_dom"/>
</dbReference>
<keyword evidence="4 6" id="KW-0413">Isomerase</keyword>